<dbReference type="RefSeq" id="WP_186869585.1">
    <property type="nucleotide sequence ID" value="NZ_JACOOL010000005.1"/>
</dbReference>
<feature type="transmembrane region" description="Helical" evidence="1">
    <location>
        <begin position="117"/>
        <end position="144"/>
    </location>
</feature>
<keyword evidence="3" id="KW-1185">Reference proteome</keyword>
<comment type="caution">
    <text evidence="2">The sequence shown here is derived from an EMBL/GenBank/DDBJ whole genome shotgun (WGS) entry which is preliminary data.</text>
</comment>
<proteinExistence type="predicted"/>
<feature type="transmembrane region" description="Helical" evidence="1">
    <location>
        <begin position="181"/>
        <end position="204"/>
    </location>
</feature>
<gene>
    <name evidence="2" type="ORF">H8S33_08585</name>
</gene>
<feature type="transmembrane region" description="Helical" evidence="1">
    <location>
        <begin position="16"/>
        <end position="37"/>
    </location>
</feature>
<feature type="transmembrane region" description="Helical" evidence="1">
    <location>
        <begin position="248"/>
        <end position="270"/>
    </location>
</feature>
<reference evidence="2" key="1">
    <citation type="submission" date="2020-08" db="EMBL/GenBank/DDBJ databases">
        <title>Genome public.</title>
        <authorList>
            <person name="Liu C."/>
            <person name="Sun Q."/>
        </authorList>
    </citation>
    <scope>NUCLEOTIDE SEQUENCE</scope>
    <source>
        <strain evidence="2">BX22</strain>
    </source>
</reference>
<feature type="transmembrane region" description="Helical" evidence="1">
    <location>
        <begin position="74"/>
        <end position="96"/>
    </location>
</feature>
<name>A0A923L5M2_9BACI</name>
<dbReference type="EMBL" id="JACOOL010000005">
    <property type="protein sequence ID" value="MBC5636871.1"/>
    <property type="molecule type" value="Genomic_DNA"/>
</dbReference>
<dbReference type="Proteomes" id="UP000637359">
    <property type="component" value="Unassembled WGS sequence"/>
</dbReference>
<feature type="transmembrane region" description="Helical" evidence="1">
    <location>
        <begin position="213"/>
        <end position="233"/>
    </location>
</feature>
<protein>
    <submittedName>
        <fullName evidence="2">Uncharacterized protein</fullName>
    </submittedName>
</protein>
<accession>A0A923L5M2</accession>
<dbReference type="AlphaFoldDB" id="A0A923L5M2"/>
<evidence type="ECO:0000313" key="2">
    <source>
        <dbReference type="EMBL" id="MBC5636871.1"/>
    </source>
</evidence>
<sequence>MMRYLKLTNFELNRFFKIYVVLIGITLIMQLIGVVFISNNYIGDIEELISAGNTIEQAIKDWGIFSFSAISRSLWFTAPISLCVVTLLIYVFFIWYRDWFGKNTFAYRLLMLPTARINVFFAKASAIFLMVLGLVAIQLIFIMIENEVMKLIVPSQLREDLTLNEILYSFDSLRVLYPTSFIQFFIHYGIGMMTVLVAFTGVLFERCFRWKGIILGVVFAVLSFFVFISPLLIQEFLVEEFFYPTEIFILMVVAALIVTSGAIWMSHYLLNKKIRV</sequence>
<keyword evidence="1" id="KW-0472">Membrane</keyword>
<keyword evidence="1" id="KW-0812">Transmembrane</keyword>
<evidence type="ECO:0000256" key="1">
    <source>
        <dbReference type="SAM" id="Phobius"/>
    </source>
</evidence>
<keyword evidence="1" id="KW-1133">Transmembrane helix</keyword>
<evidence type="ECO:0000313" key="3">
    <source>
        <dbReference type="Proteomes" id="UP000637359"/>
    </source>
</evidence>
<organism evidence="2 3">
    <name type="scientific">Ornithinibacillus hominis</name>
    <dbReference type="NCBI Taxonomy" id="2763055"/>
    <lineage>
        <taxon>Bacteria</taxon>
        <taxon>Bacillati</taxon>
        <taxon>Bacillota</taxon>
        <taxon>Bacilli</taxon>
        <taxon>Bacillales</taxon>
        <taxon>Bacillaceae</taxon>
        <taxon>Ornithinibacillus</taxon>
    </lineage>
</organism>